<keyword evidence="7" id="KW-0902">Two-component regulatory system</keyword>
<dbReference type="Pfam" id="PF13188">
    <property type="entry name" value="PAS_8"/>
    <property type="match status" value="1"/>
</dbReference>
<dbReference type="InterPro" id="IPR036890">
    <property type="entry name" value="HATPase_C_sf"/>
</dbReference>
<dbReference type="InterPro" id="IPR035965">
    <property type="entry name" value="PAS-like_dom_sf"/>
</dbReference>
<keyword evidence="6" id="KW-0418">Kinase</keyword>
<dbReference type="EC" id="2.7.13.3" evidence="3"/>
<dbReference type="SMART" id="SM00388">
    <property type="entry name" value="HisKA"/>
    <property type="match status" value="1"/>
</dbReference>
<dbReference type="PRINTS" id="PR00344">
    <property type="entry name" value="BCTRLSENSOR"/>
</dbReference>
<evidence type="ECO:0000256" key="2">
    <source>
        <dbReference type="ARBA" id="ARBA00004370"/>
    </source>
</evidence>
<evidence type="ECO:0000256" key="5">
    <source>
        <dbReference type="ARBA" id="ARBA00022679"/>
    </source>
</evidence>
<feature type="domain" description="Histidine kinase" evidence="8">
    <location>
        <begin position="158"/>
        <end position="380"/>
    </location>
</feature>
<evidence type="ECO:0000313" key="9">
    <source>
        <dbReference type="EMBL" id="PAB58075.1"/>
    </source>
</evidence>
<dbReference type="InterPro" id="IPR003594">
    <property type="entry name" value="HATPase_dom"/>
</dbReference>
<dbReference type="Proteomes" id="UP000216024">
    <property type="component" value="Unassembled WGS sequence"/>
</dbReference>
<dbReference type="Pfam" id="PF02518">
    <property type="entry name" value="HATPase_c"/>
    <property type="match status" value="1"/>
</dbReference>
<organism evidence="9 10">
    <name type="scientific">Anaeromicrobium sediminis</name>
    <dbReference type="NCBI Taxonomy" id="1478221"/>
    <lineage>
        <taxon>Bacteria</taxon>
        <taxon>Bacillati</taxon>
        <taxon>Bacillota</taxon>
        <taxon>Clostridia</taxon>
        <taxon>Peptostreptococcales</taxon>
        <taxon>Thermotaleaceae</taxon>
        <taxon>Anaeromicrobium</taxon>
    </lineage>
</organism>
<dbReference type="SUPFAM" id="SSF55874">
    <property type="entry name" value="ATPase domain of HSP90 chaperone/DNA topoisomerase II/histidine kinase"/>
    <property type="match status" value="1"/>
</dbReference>
<dbReference type="SUPFAM" id="SSF55785">
    <property type="entry name" value="PYP-like sensor domain (PAS domain)"/>
    <property type="match status" value="1"/>
</dbReference>
<proteinExistence type="predicted"/>
<dbReference type="PANTHER" id="PTHR43547:SF2">
    <property type="entry name" value="HYBRID SIGNAL TRANSDUCTION HISTIDINE KINASE C"/>
    <property type="match status" value="1"/>
</dbReference>
<evidence type="ECO:0000256" key="3">
    <source>
        <dbReference type="ARBA" id="ARBA00012438"/>
    </source>
</evidence>
<evidence type="ECO:0000256" key="7">
    <source>
        <dbReference type="ARBA" id="ARBA00023012"/>
    </source>
</evidence>
<evidence type="ECO:0000256" key="1">
    <source>
        <dbReference type="ARBA" id="ARBA00000085"/>
    </source>
</evidence>
<protein>
    <recommendedName>
        <fullName evidence="3">histidine kinase</fullName>
        <ecNumber evidence="3">2.7.13.3</ecNumber>
    </recommendedName>
</protein>
<comment type="catalytic activity">
    <reaction evidence="1">
        <text>ATP + protein L-histidine = ADP + protein N-phospho-L-histidine.</text>
        <dbReference type="EC" id="2.7.13.3"/>
    </reaction>
</comment>
<keyword evidence="4" id="KW-0597">Phosphoprotein</keyword>
<dbReference type="RefSeq" id="WP_095134968.1">
    <property type="nucleotide sequence ID" value="NZ_NIBG01000020.1"/>
</dbReference>
<dbReference type="InterPro" id="IPR005467">
    <property type="entry name" value="His_kinase_dom"/>
</dbReference>
<dbReference type="InterPro" id="IPR003661">
    <property type="entry name" value="HisK_dim/P_dom"/>
</dbReference>
<dbReference type="GO" id="GO:0000155">
    <property type="term" value="F:phosphorelay sensor kinase activity"/>
    <property type="evidence" value="ECO:0007669"/>
    <property type="project" value="InterPro"/>
</dbReference>
<dbReference type="InterPro" id="IPR000014">
    <property type="entry name" value="PAS"/>
</dbReference>
<dbReference type="InterPro" id="IPR004358">
    <property type="entry name" value="Sig_transdc_His_kin-like_C"/>
</dbReference>
<keyword evidence="5" id="KW-0808">Transferase</keyword>
<sequence length="406" mass="46466">MNNKDLLCNIFDNIPIGLIIVNEDLKVIDVNDTAIRIFHSENPIGKNGGEVFNCMYTSIKGTCGHNLACNICEIRKIVTDTFKYRIPICDLHISPDLVFDNKLVKPILRFSTSLVTLHDQEYVVLRIEDLTNTKDDTYKMYIDKIRNYDKIQSELFSNISHELKTPLNLLFSSVQLLEMYSNENQGSNSEIHHKTLNVLKKNCYRLSKTIDNLLDTFKISLGELTLKKESLNIVEAIEKICTTMLPSIEKLNRQFIFTTNLEEKVISIDKDALEKIIINLISNAIKFTCPDDTIIVKLYCRKDNIFIFVKDNGKGIPKDKHEIIFEKFSQINPLLNRYHEGSGLGLSLVKSLVDLLDGHVYVKSKVNHGSTFIVKLSIDSNHENFDYPDYIPSMDKICASLADIYE</sequence>
<dbReference type="FunFam" id="3.30.565.10:FF:000006">
    <property type="entry name" value="Sensor histidine kinase WalK"/>
    <property type="match status" value="1"/>
</dbReference>
<evidence type="ECO:0000256" key="6">
    <source>
        <dbReference type="ARBA" id="ARBA00022777"/>
    </source>
</evidence>
<reference evidence="9 10" key="1">
    <citation type="submission" date="2017-06" db="EMBL/GenBank/DDBJ databases">
        <title>Draft genome sequence of anaerobic fermentative bacterium Anaeromicrobium sediminis DY2726D isolated from West Pacific Ocean sediments.</title>
        <authorList>
            <person name="Zeng X."/>
        </authorList>
    </citation>
    <scope>NUCLEOTIDE SEQUENCE [LARGE SCALE GENOMIC DNA]</scope>
    <source>
        <strain evidence="9 10">DY2726D</strain>
    </source>
</reference>
<evidence type="ECO:0000259" key="8">
    <source>
        <dbReference type="PROSITE" id="PS50109"/>
    </source>
</evidence>
<keyword evidence="10" id="KW-1185">Reference proteome</keyword>
<name>A0A267MGS0_9FIRM</name>
<dbReference type="OrthoDB" id="9813394at2"/>
<dbReference type="PROSITE" id="PS50109">
    <property type="entry name" value="HIS_KIN"/>
    <property type="match status" value="1"/>
</dbReference>
<dbReference type="Pfam" id="PF00512">
    <property type="entry name" value="HisKA"/>
    <property type="match status" value="1"/>
</dbReference>
<gene>
    <name evidence="9" type="ORF">CCE28_17215</name>
</gene>
<dbReference type="Gene3D" id="3.30.450.20">
    <property type="entry name" value="PAS domain"/>
    <property type="match status" value="1"/>
</dbReference>
<dbReference type="SUPFAM" id="SSF47384">
    <property type="entry name" value="Homodimeric domain of signal transducing histidine kinase"/>
    <property type="match status" value="1"/>
</dbReference>
<dbReference type="Gene3D" id="1.10.287.130">
    <property type="match status" value="1"/>
</dbReference>
<dbReference type="SMART" id="SM00387">
    <property type="entry name" value="HATPase_c"/>
    <property type="match status" value="1"/>
</dbReference>
<dbReference type="InterPro" id="IPR036097">
    <property type="entry name" value="HisK_dim/P_sf"/>
</dbReference>
<dbReference type="GO" id="GO:0016020">
    <property type="term" value="C:membrane"/>
    <property type="evidence" value="ECO:0007669"/>
    <property type="project" value="UniProtKB-SubCell"/>
</dbReference>
<evidence type="ECO:0000256" key="4">
    <source>
        <dbReference type="ARBA" id="ARBA00022553"/>
    </source>
</evidence>
<accession>A0A267MGS0</accession>
<dbReference type="AlphaFoldDB" id="A0A267MGS0"/>
<dbReference type="PANTHER" id="PTHR43547">
    <property type="entry name" value="TWO-COMPONENT HISTIDINE KINASE"/>
    <property type="match status" value="1"/>
</dbReference>
<dbReference type="EMBL" id="NIBG01000020">
    <property type="protein sequence ID" value="PAB58075.1"/>
    <property type="molecule type" value="Genomic_DNA"/>
</dbReference>
<dbReference type="CDD" id="cd00082">
    <property type="entry name" value="HisKA"/>
    <property type="match status" value="1"/>
</dbReference>
<dbReference type="Gene3D" id="3.30.565.10">
    <property type="entry name" value="Histidine kinase-like ATPase, C-terminal domain"/>
    <property type="match status" value="1"/>
</dbReference>
<comment type="subcellular location">
    <subcellularLocation>
        <location evidence="2">Membrane</location>
    </subcellularLocation>
</comment>
<comment type="caution">
    <text evidence="9">The sequence shown here is derived from an EMBL/GenBank/DDBJ whole genome shotgun (WGS) entry which is preliminary data.</text>
</comment>
<evidence type="ECO:0000313" key="10">
    <source>
        <dbReference type="Proteomes" id="UP000216024"/>
    </source>
</evidence>